<keyword evidence="7 8" id="KW-0573">Peptidoglycan synthesis</keyword>
<keyword evidence="5 7" id="KW-0547">Nucleotide-binding</keyword>
<dbReference type="InterPro" id="IPR005762">
    <property type="entry name" value="MurD"/>
</dbReference>
<dbReference type="GO" id="GO:0071555">
    <property type="term" value="P:cell wall organization"/>
    <property type="evidence" value="ECO:0007669"/>
    <property type="project" value="UniProtKB-KW"/>
</dbReference>
<feature type="domain" description="Mur ligase C-terminal" evidence="9">
    <location>
        <begin position="310"/>
        <end position="431"/>
    </location>
</feature>
<evidence type="ECO:0000256" key="7">
    <source>
        <dbReference type="HAMAP-Rule" id="MF_00639"/>
    </source>
</evidence>
<evidence type="ECO:0000256" key="3">
    <source>
        <dbReference type="ARBA" id="ARBA00022490"/>
    </source>
</evidence>
<keyword evidence="7 8" id="KW-0131">Cell cycle</keyword>
<dbReference type="GO" id="GO:0009252">
    <property type="term" value="P:peptidoglycan biosynthetic process"/>
    <property type="evidence" value="ECO:0007669"/>
    <property type="project" value="UniProtKB-UniRule"/>
</dbReference>
<dbReference type="PANTHER" id="PTHR43692:SF1">
    <property type="entry name" value="UDP-N-ACETYLMURAMOYLALANINE--D-GLUTAMATE LIGASE"/>
    <property type="match status" value="1"/>
</dbReference>
<comment type="caution">
    <text evidence="11">The sequence shown here is derived from an EMBL/GenBank/DDBJ whole genome shotgun (WGS) entry which is preliminary data.</text>
</comment>
<dbReference type="GO" id="GO:0008360">
    <property type="term" value="P:regulation of cell shape"/>
    <property type="evidence" value="ECO:0007669"/>
    <property type="project" value="UniProtKB-KW"/>
</dbReference>
<reference evidence="11 12" key="1">
    <citation type="journal article" date="2016" name="Nat. Commun.">
        <title>Thousands of microbial genomes shed light on interconnected biogeochemical processes in an aquifer system.</title>
        <authorList>
            <person name="Anantharaman K."/>
            <person name="Brown C.T."/>
            <person name="Hug L.A."/>
            <person name="Sharon I."/>
            <person name="Castelle C.J."/>
            <person name="Probst A.J."/>
            <person name="Thomas B.C."/>
            <person name="Singh A."/>
            <person name="Wilkins M.J."/>
            <person name="Karaoz U."/>
            <person name="Brodie E.L."/>
            <person name="Williams K.H."/>
            <person name="Hubbard S.S."/>
            <person name="Banfield J.F."/>
        </authorList>
    </citation>
    <scope>NUCLEOTIDE SEQUENCE [LARGE SCALE GENOMIC DNA]</scope>
</reference>
<comment type="catalytic activity">
    <reaction evidence="7 8">
        <text>UDP-N-acetyl-alpha-D-muramoyl-L-alanine + D-glutamate + ATP = UDP-N-acetyl-alpha-D-muramoyl-L-alanyl-D-glutamate + ADP + phosphate + H(+)</text>
        <dbReference type="Rhea" id="RHEA:16429"/>
        <dbReference type="ChEBI" id="CHEBI:15378"/>
        <dbReference type="ChEBI" id="CHEBI:29986"/>
        <dbReference type="ChEBI" id="CHEBI:30616"/>
        <dbReference type="ChEBI" id="CHEBI:43474"/>
        <dbReference type="ChEBI" id="CHEBI:83898"/>
        <dbReference type="ChEBI" id="CHEBI:83900"/>
        <dbReference type="ChEBI" id="CHEBI:456216"/>
        <dbReference type="EC" id="6.3.2.9"/>
    </reaction>
</comment>
<evidence type="ECO:0000256" key="1">
    <source>
        <dbReference type="ARBA" id="ARBA00004496"/>
    </source>
</evidence>
<evidence type="ECO:0000313" key="12">
    <source>
        <dbReference type="Proteomes" id="UP000177152"/>
    </source>
</evidence>
<dbReference type="UniPathway" id="UPA00219"/>
<keyword evidence="7 8" id="KW-0132">Cell division</keyword>
<keyword evidence="7 8" id="KW-0133">Cell shape</keyword>
<keyword evidence="3 7" id="KW-0963">Cytoplasm</keyword>
<protein>
    <recommendedName>
        <fullName evidence="7 8">UDP-N-acetylmuramoylalanine--D-glutamate ligase</fullName>
        <ecNumber evidence="7 8">6.3.2.9</ecNumber>
    </recommendedName>
    <alternativeName>
        <fullName evidence="7">D-glutamic acid-adding enzyme</fullName>
    </alternativeName>
    <alternativeName>
        <fullName evidence="7">UDP-N-acetylmuramoyl-L-alanyl-D-glutamate synthetase</fullName>
    </alternativeName>
</protein>
<dbReference type="GO" id="GO:0008764">
    <property type="term" value="F:UDP-N-acetylmuramoylalanine-D-glutamate ligase activity"/>
    <property type="evidence" value="ECO:0007669"/>
    <property type="project" value="UniProtKB-UniRule"/>
</dbReference>
<evidence type="ECO:0000256" key="2">
    <source>
        <dbReference type="ARBA" id="ARBA00004752"/>
    </source>
</evidence>
<dbReference type="SUPFAM" id="SSF53244">
    <property type="entry name" value="MurD-like peptide ligases, peptide-binding domain"/>
    <property type="match status" value="1"/>
</dbReference>
<dbReference type="Pfam" id="PF08245">
    <property type="entry name" value="Mur_ligase_M"/>
    <property type="match status" value="1"/>
</dbReference>
<comment type="pathway">
    <text evidence="2 7 8">Cell wall biogenesis; peptidoglycan biosynthesis.</text>
</comment>
<evidence type="ECO:0000256" key="8">
    <source>
        <dbReference type="RuleBase" id="RU003664"/>
    </source>
</evidence>
<dbReference type="NCBIfam" id="TIGR01087">
    <property type="entry name" value="murD"/>
    <property type="match status" value="1"/>
</dbReference>
<keyword evidence="7 8" id="KW-0961">Cell wall biogenesis/degradation</keyword>
<comment type="function">
    <text evidence="7 8">Cell wall formation. Catalyzes the addition of glutamate to the nucleotide precursor UDP-N-acetylmuramoyl-L-alanine (UMA).</text>
</comment>
<feature type="domain" description="Mur ligase central" evidence="10">
    <location>
        <begin position="128"/>
        <end position="262"/>
    </location>
</feature>
<dbReference type="Proteomes" id="UP000177152">
    <property type="component" value="Unassembled WGS sequence"/>
</dbReference>
<proteinExistence type="inferred from homology"/>
<dbReference type="Pfam" id="PF21799">
    <property type="entry name" value="MurD-like_N"/>
    <property type="match status" value="1"/>
</dbReference>
<comment type="subcellular location">
    <subcellularLocation>
        <location evidence="1 7 8">Cytoplasm</location>
    </subcellularLocation>
</comment>
<dbReference type="InterPro" id="IPR036615">
    <property type="entry name" value="Mur_ligase_C_dom_sf"/>
</dbReference>
<evidence type="ECO:0000256" key="6">
    <source>
        <dbReference type="ARBA" id="ARBA00022840"/>
    </source>
</evidence>
<dbReference type="GO" id="GO:0005524">
    <property type="term" value="F:ATP binding"/>
    <property type="evidence" value="ECO:0007669"/>
    <property type="project" value="UniProtKB-UniRule"/>
</dbReference>
<gene>
    <name evidence="7" type="primary">murD</name>
    <name evidence="11" type="ORF">A2633_04685</name>
</gene>
<keyword evidence="4 7" id="KW-0436">Ligase</keyword>
<dbReference type="SUPFAM" id="SSF51984">
    <property type="entry name" value="MurCD N-terminal domain"/>
    <property type="match status" value="1"/>
</dbReference>
<dbReference type="Gene3D" id="3.90.190.20">
    <property type="entry name" value="Mur ligase, C-terminal domain"/>
    <property type="match status" value="1"/>
</dbReference>
<dbReference type="Pfam" id="PF02875">
    <property type="entry name" value="Mur_ligase_C"/>
    <property type="match status" value="1"/>
</dbReference>
<dbReference type="InterPro" id="IPR004101">
    <property type="entry name" value="Mur_ligase_C"/>
</dbReference>
<dbReference type="SUPFAM" id="SSF53623">
    <property type="entry name" value="MurD-like peptide ligases, catalytic domain"/>
    <property type="match status" value="1"/>
</dbReference>
<comment type="similarity">
    <text evidence="7">Belongs to the MurCDEF family.</text>
</comment>
<dbReference type="EMBL" id="MHQC01000056">
    <property type="protein sequence ID" value="OGZ93622.1"/>
    <property type="molecule type" value="Genomic_DNA"/>
</dbReference>
<dbReference type="EC" id="6.3.2.9" evidence="7 8"/>
<dbReference type="Gene3D" id="3.40.1190.10">
    <property type="entry name" value="Mur-like, catalytic domain"/>
    <property type="match status" value="1"/>
</dbReference>
<name>A0A1G2K2I2_9BACT</name>
<evidence type="ECO:0000313" key="11">
    <source>
        <dbReference type="EMBL" id="OGZ93622.1"/>
    </source>
</evidence>
<dbReference type="InterPro" id="IPR013221">
    <property type="entry name" value="Mur_ligase_cen"/>
</dbReference>
<sequence>MRSFLRFKKKAVLIMGIGLNEGGAGVVRFFLRRGAEVTATDLKPASLLKPTLRAINTYAKKLGIPKHSLRFVLGGHTKADFRKADLIIKGPGVPDSSPYLAIARKRDIPIATDMEIFFAECQAPIIGVTGSKGKSTTASLIAHILKKAGKKVVLAGNIGASCLDTLDLITPETRVVLELSSWQLEGLQNSKKSPHIAVITNVLKEHLNRYSNFTAYAKAKSLVCAFQKEDDYCIINKKADPLRPFLKKIKSRILFFPDSKKRNIPKVRNSALEGEHNLENIWATVLACRRAGIPDRVIKIGLNSYRGLPGRQERVAIVRGVAYYNDTTATMPDAAIAALKTLQPKPPASIILIAGGTDKKLDFKTLSREIVSTVRVLIFLPGNATDAMKMELRKIVMTRKKISVFDARTIGEAVRIACHSATKGDRVLLSPGAASFGLFQNEFDRGKQFVNSVRTLYARAK</sequence>
<dbReference type="GO" id="GO:0005737">
    <property type="term" value="C:cytoplasm"/>
    <property type="evidence" value="ECO:0007669"/>
    <property type="project" value="UniProtKB-SubCell"/>
</dbReference>
<evidence type="ECO:0000256" key="5">
    <source>
        <dbReference type="ARBA" id="ARBA00022741"/>
    </source>
</evidence>
<dbReference type="PANTHER" id="PTHR43692">
    <property type="entry name" value="UDP-N-ACETYLMURAMOYLALANINE--D-GLUTAMATE LIGASE"/>
    <property type="match status" value="1"/>
</dbReference>
<dbReference type="InterPro" id="IPR036565">
    <property type="entry name" value="Mur-like_cat_sf"/>
</dbReference>
<organism evidence="11 12">
    <name type="scientific">Candidatus Sungbacteria bacterium RIFCSPHIGHO2_01_FULL_47_32</name>
    <dbReference type="NCBI Taxonomy" id="1802264"/>
    <lineage>
        <taxon>Bacteria</taxon>
        <taxon>Candidatus Sungiibacteriota</taxon>
    </lineage>
</organism>
<feature type="binding site" evidence="7">
    <location>
        <begin position="130"/>
        <end position="136"/>
    </location>
    <ligand>
        <name>ATP</name>
        <dbReference type="ChEBI" id="CHEBI:30616"/>
    </ligand>
</feature>
<dbReference type="Gene3D" id="3.40.50.720">
    <property type="entry name" value="NAD(P)-binding Rossmann-like Domain"/>
    <property type="match status" value="1"/>
</dbReference>
<evidence type="ECO:0000259" key="10">
    <source>
        <dbReference type="Pfam" id="PF08245"/>
    </source>
</evidence>
<evidence type="ECO:0000256" key="4">
    <source>
        <dbReference type="ARBA" id="ARBA00022598"/>
    </source>
</evidence>
<dbReference type="HAMAP" id="MF_00639">
    <property type="entry name" value="MurD"/>
    <property type="match status" value="1"/>
</dbReference>
<evidence type="ECO:0000259" key="9">
    <source>
        <dbReference type="Pfam" id="PF02875"/>
    </source>
</evidence>
<accession>A0A1G2K2I2</accession>
<dbReference type="AlphaFoldDB" id="A0A1G2K2I2"/>
<dbReference type="GO" id="GO:0051301">
    <property type="term" value="P:cell division"/>
    <property type="evidence" value="ECO:0007669"/>
    <property type="project" value="UniProtKB-KW"/>
</dbReference>
<keyword evidence="6 7" id="KW-0067">ATP-binding</keyword>